<protein>
    <submittedName>
        <fullName evidence="3">Histone H1oo</fullName>
    </submittedName>
</protein>
<feature type="compositionally biased region" description="Basic and acidic residues" evidence="1">
    <location>
        <begin position="259"/>
        <end position="273"/>
    </location>
</feature>
<dbReference type="SUPFAM" id="SSF46785">
    <property type="entry name" value="Winged helix' DNA-binding domain"/>
    <property type="match status" value="1"/>
</dbReference>
<reference evidence="4" key="1">
    <citation type="submission" date="2012-07" db="EMBL/GenBank/DDBJ databases">
        <title>Genome of the Chinese tree shrew, a rising model animal genetically related to primates.</title>
        <authorList>
            <person name="Zhang G."/>
            <person name="Fan Y."/>
            <person name="Yao Y."/>
            <person name="Huang Z."/>
        </authorList>
    </citation>
    <scope>NUCLEOTIDE SEQUENCE [LARGE SCALE GENOMIC DNA]</scope>
</reference>
<dbReference type="CDD" id="cd00073">
    <property type="entry name" value="H15"/>
    <property type="match status" value="1"/>
</dbReference>
<dbReference type="GO" id="GO:0003677">
    <property type="term" value="F:DNA binding"/>
    <property type="evidence" value="ECO:0007669"/>
    <property type="project" value="InterPro"/>
</dbReference>
<name>L9J9K2_TUPCH</name>
<dbReference type="InterPro" id="IPR036390">
    <property type="entry name" value="WH_DNA-bd_sf"/>
</dbReference>
<evidence type="ECO:0000313" key="4">
    <source>
        <dbReference type="Proteomes" id="UP000011518"/>
    </source>
</evidence>
<organism evidence="3 4">
    <name type="scientific">Tupaia chinensis</name>
    <name type="common">Chinese tree shrew</name>
    <name type="synonym">Tupaia belangeri chinensis</name>
    <dbReference type="NCBI Taxonomy" id="246437"/>
    <lineage>
        <taxon>Eukaryota</taxon>
        <taxon>Metazoa</taxon>
        <taxon>Chordata</taxon>
        <taxon>Craniata</taxon>
        <taxon>Vertebrata</taxon>
        <taxon>Euteleostomi</taxon>
        <taxon>Mammalia</taxon>
        <taxon>Eutheria</taxon>
        <taxon>Euarchontoglires</taxon>
        <taxon>Scandentia</taxon>
        <taxon>Tupaiidae</taxon>
        <taxon>Tupaia</taxon>
    </lineage>
</organism>
<dbReference type="EMBL" id="KB321174">
    <property type="protein sequence ID" value="ELW46959.1"/>
    <property type="molecule type" value="Genomic_DNA"/>
</dbReference>
<feature type="compositionally biased region" description="Low complexity" evidence="1">
    <location>
        <begin position="293"/>
        <end position="304"/>
    </location>
</feature>
<feature type="domain" description="H15" evidence="2">
    <location>
        <begin position="16"/>
        <end position="95"/>
    </location>
</feature>
<evidence type="ECO:0000259" key="2">
    <source>
        <dbReference type="PROSITE" id="PS51504"/>
    </source>
</evidence>
<dbReference type="Proteomes" id="UP000011518">
    <property type="component" value="Unassembled WGS sequence"/>
</dbReference>
<dbReference type="Gene3D" id="1.10.10.10">
    <property type="entry name" value="Winged helix-like DNA-binding domain superfamily/Winged helix DNA-binding domain"/>
    <property type="match status" value="1"/>
</dbReference>
<dbReference type="STRING" id="246437.L9J9K2"/>
<dbReference type="AlphaFoldDB" id="L9J9K2"/>
<dbReference type="InterPro" id="IPR005818">
    <property type="entry name" value="Histone_H1/H5_H15"/>
</dbReference>
<dbReference type="eggNOG" id="KOG4012">
    <property type="taxonomic scope" value="Eukaryota"/>
</dbReference>
<accession>L9J9K2</accession>
<reference evidence="4" key="2">
    <citation type="journal article" date="2013" name="Nat. Commun.">
        <title>Genome of the Chinese tree shrew.</title>
        <authorList>
            <person name="Fan Y."/>
            <person name="Huang Z.Y."/>
            <person name="Cao C.C."/>
            <person name="Chen C.S."/>
            <person name="Chen Y.X."/>
            <person name="Fan D.D."/>
            <person name="He J."/>
            <person name="Hou H.L."/>
            <person name="Hu L."/>
            <person name="Hu X.T."/>
            <person name="Jiang X.T."/>
            <person name="Lai R."/>
            <person name="Lang Y.S."/>
            <person name="Liang B."/>
            <person name="Liao S.G."/>
            <person name="Mu D."/>
            <person name="Ma Y.Y."/>
            <person name="Niu Y.Y."/>
            <person name="Sun X.Q."/>
            <person name="Xia J.Q."/>
            <person name="Xiao J."/>
            <person name="Xiong Z.Q."/>
            <person name="Xu L."/>
            <person name="Yang L."/>
            <person name="Zhang Y."/>
            <person name="Zhao W."/>
            <person name="Zhao X.D."/>
            <person name="Zheng Y.T."/>
            <person name="Zhou J.M."/>
            <person name="Zhu Y.B."/>
            <person name="Zhang G.J."/>
            <person name="Wang J."/>
            <person name="Yao Y.G."/>
        </authorList>
    </citation>
    <scope>NUCLEOTIDE SEQUENCE [LARGE SCALE GENOMIC DNA]</scope>
</reference>
<dbReference type="PROSITE" id="PS51504">
    <property type="entry name" value="H15"/>
    <property type="match status" value="1"/>
</dbReference>
<dbReference type="GO" id="GO:0006334">
    <property type="term" value="P:nucleosome assembly"/>
    <property type="evidence" value="ECO:0007669"/>
    <property type="project" value="InterPro"/>
</dbReference>
<evidence type="ECO:0000313" key="3">
    <source>
        <dbReference type="EMBL" id="ELW46959.1"/>
    </source>
</evidence>
<dbReference type="SMART" id="SM00526">
    <property type="entry name" value="H15"/>
    <property type="match status" value="1"/>
</dbReference>
<sequence length="320" mass="33355">PAVGRPTGPSCKGVPAGPHAPTMLCMVVEALETLQLREQRHDLSVTAIKRYVAAGACRFKYLLRQALDSGLRRGLLVRPVNSKARGVTGSFKLVPDSKKKNQPRKKPGRLAESAGEAKKKGPPKPSQAQEPVSTGKVEGVARKPGDERKAPSKPAATRERAPPDGSQARGIQAEPGAAGKGPRKPDKAKRSPSGASRPRGEPTGMEGSSQGGAESHREPKTVIASSKPTAGKVGSLRLPCSGQALGVPHPPRTGLPWREGPKAKEDIPPEARGSRTGLKPPARKTVALKGPVSSALPSKASASKLTKKKEGRGPELEAGS</sequence>
<dbReference type="GO" id="GO:0000786">
    <property type="term" value="C:nucleosome"/>
    <property type="evidence" value="ECO:0007669"/>
    <property type="project" value="InterPro"/>
</dbReference>
<gene>
    <name evidence="3" type="ORF">TREES_T100019845</name>
</gene>
<evidence type="ECO:0000256" key="1">
    <source>
        <dbReference type="SAM" id="MobiDB-lite"/>
    </source>
</evidence>
<keyword evidence="4" id="KW-1185">Reference proteome</keyword>
<dbReference type="InterPro" id="IPR036388">
    <property type="entry name" value="WH-like_DNA-bd_sf"/>
</dbReference>
<feature type="region of interest" description="Disordered" evidence="1">
    <location>
        <begin position="88"/>
        <end position="320"/>
    </location>
</feature>
<feature type="compositionally biased region" description="Basic and acidic residues" evidence="1">
    <location>
        <begin position="139"/>
        <end position="162"/>
    </location>
</feature>
<dbReference type="Pfam" id="PF00538">
    <property type="entry name" value="Linker_histone"/>
    <property type="match status" value="1"/>
</dbReference>
<proteinExistence type="predicted"/>
<dbReference type="InParanoid" id="L9J9K2"/>
<feature type="compositionally biased region" description="Basic and acidic residues" evidence="1">
    <location>
        <begin position="311"/>
        <end position="320"/>
    </location>
</feature>
<feature type="non-terminal residue" evidence="3">
    <location>
        <position position="1"/>
    </location>
</feature>